<reference evidence="2" key="1">
    <citation type="journal article" date="2011" name="Nat. Commun.">
        <title>Effector diversification within compartments of the Leptosphaeria maculans genome affected by Repeat-Induced Point mutations.</title>
        <authorList>
            <person name="Rouxel T."/>
            <person name="Grandaubert J."/>
            <person name="Hane J.K."/>
            <person name="Hoede C."/>
            <person name="van de Wouw A.P."/>
            <person name="Couloux A."/>
            <person name="Dominguez V."/>
            <person name="Anthouard V."/>
            <person name="Bally P."/>
            <person name="Bourras S."/>
            <person name="Cozijnsen A.J."/>
            <person name="Ciuffetti L.M."/>
            <person name="Degrave A."/>
            <person name="Dilmaghani A."/>
            <person name="Duret L."/>
            <person name="Fudal I."/>
            <person name="Goodwin S.B."/>
            <person name="Gout L."/>
            <person name="Glaser N."/>
            <person name="Linglin J."/>
            <person name="Kema G.H.J."/>
            <person name="Lapalu N."/>
            <person name="Lawrence C.B."/>
            <person name="May K."/>
            <person name="Meyer M."/>
            <person name="Ollivier B."/>
            <person name="Poulain J."/>
            <person name="Schoch C.L."/>
            <person name="Simon A."/>
            <person name="Spatafora J.W."/>
            <person name="Stachowiak A."/>
            <person name="Turgeon B.G."/>
            <person name="Tyler B.M."/>
            <person name="Vincent D."/>
            <person name="Weissenbach J."/>
            <person name="Amselem J."/>
            <person name="Quesneville H."/>
            <person name="Oliver R.P."/>
            <person name="Wincker P."/>
            <person name="Balesdent M.-H."/>
            <person name="Howlett B.J."/>
        </authorList>
    </citation>
    <scope>NUCLEOTIDE SEQUENCE [LARGE SCALE GENOMIC DNA]</scope>
    <source>
        <strain evidence="2">JN3 / isolate v23.1.3 / race Av1-4-5-6-7-8</strain>
    </source>
</reference>
<dbReference type="HOGENOM" id="CLU_3087658_0_0_1"/>
<proteinExistence type="predicted"/>
<dbReference type="AlphaFoldDB" id="E4ZKD0"/>
<accession>E4ZKD0</accession>
<organism evidence="2">
    <name type="scientific">Leptosphaeria maculans (strain JN3 / isolate v23.1.3 / race Av1-4-5-6-7-8)</name>
    <name type="common">Blackleg fungus</name>
    <name type="synonym">Phoma lingam</name>
    <dbReference type="NCBI Taxonomy" id="985895"/>
    <lineage>
        <taxon>Eukaryota</taxon>
        <taxon>Fungi</taxon>
        <taxon>Dikarya</taxon>
        <taxon>Ascomycota</taxon>
        <taxon>Pezizomycotina</taxon>
        <taxon>Dothideomycetes</taxon>
        <taxon>Pleosporomycetidae</taxon>
        <taxon>Pleosporales</taxon>
        <taxon>Pleosporineae</taxon>
        <taxon>Leptosphaeriaceae</taxon>
        <taxon>Plenodomus</taxon>
        <taxon>Plenodomus lingam/Leptosphaeria maculans species complex</taxon>
    </lineage>
</organism>
<keyword evidence="2" id="KW-1185">Reference proteome</keyword>
<protein>
    <submittedName>
        <fullName evidence="1">Predicted protein</fullName>
    </submittedName>
</protein>
<dbReference type="EMBL" id="FP929072">
    <property type="protein sequence ID" value="CBX91725.1"/>
    <property type="molecule type" value="Genomic_DNA"/>
</dbReference>
<evidence type="ECO:0000313" key="2">
    <source>
        <dbReference type="Proteomes" id="UP000002668"/>
    </source>
</evidence>
<name>E4ZKD0_LEPMJ</name>
<sequence>MYRPVGSTPHTTEFGFDCSAVPVWVLDLYPYPYRPPFQLCLAVQLAAEQRRR</sequence>
<dbReference type="VEuPathDB" id="FungiDB:LEMA_uP072330.1"/>
<gene>
    <name evidence="1" type="ORF">LEMA_uP072330.1</name>
</gene>
<dbReference type="Proteomes" id="UP000002668">
    <property type="component" value="Genome"/>
</dbReference>
<dbReference type="InParanoid" id="E4ZKD0"/>
<evidence type="ECO:0000313" key="1">
    <source>
        <dbReference type="EMBL" id="CBX91725.1"/>
    </source>
</evidence>